<evidence type="ECO:0000313" key="5">
    <source>
        <dbReference type="Proteomes" id="UP000507470"/>
    </source>
</evidence>
<proteinExistence type="predicted"/>
<dbReference type="CDD" id="cd19757">
    <property type="entry name" value="Bbox1"/>
    <property type="match status" value="1"/>
</dbReference>
<dbReference type="Gene3D" id="4.10.830.40">
    <property type="match status" value="1"/>
</dbReference>
<keyword evidence="1" id="KW-0862">Zinc</keyword>
<dbReference type="SMART" id="SM00336">
    <property type="entry name" value="BBOX"/>
    <property type="match status" value="2"/>
</dbReference>
<dbReference type="AlphaFoldDB" id="A0A6J8EDK8"/>
<keyword evidence="5" id="KW-1185">Reference proteome</keyword>
<dbReference type="EMBL" id="CACVKT020008931">
    <property type="protein sequence ID" value="CAC5418590.1"/>
    <property type="molecule type" value="Genomic_DNA"/>
</dbReference>
<keyword evidence="2" id="KW-0175">Coiled coil</keyword>
<dbReference type="OrthoDB" id="6048578at2759"/>
<feature type="domain" description="B box-type" evidence="3">
    <location>
        <begin position="11"/>
        <end position="59"/>
    </location>
</feature>
<dbReference type="PROSITE" id="PS50119">
    <property type="entry name" value="ZF_BBOX"/>
    <property type="match status" value="1"/>
</dbReference>
<evidence type="ECO:0000256" key="2">
    <source>
        <dbReference type="SAM" id="Coils"/>
    </source>
</evidence>
<keyword evidence="1" id="KW-0479">Metal-binding</keyword>
<dbReference type="PANTHER" id="PTHR25462:SF296">
    <property type="entry name" value="MEIOTIC P26, ISOFORM F"/>
    <property type="match status" value="1"/>
</dbReference>
<evidence type="ECO:0000313" key="4">
    <source>
        <dbReference type="EMBL" id="CAC5418590.1"/>
    </source>
</evidence>
<name>A0A6J8EDK8_MYTCO</name>
<accession>A0A6J8EDK8</accession>
<keyword evidence="1" id="KW-0863">Zinc-finger</keyword>
<dbReference type="SUPFAM" id="SSF57845">
    <property type="entry name" value="B-box zinc-binding domain"/>
    <property type="match status" value="1"/>
</dbReference>
<feature type="coiled-coil region" evidence="2">
    <location>
        <begin position="117"/>
        <end position="151"/>
    </location>
</feature>
<dbReference type="Proteomes" id="UP000507470">
    <property type="component" value="Unassembled WGS sequence"/>
</dbReference>
<dbReference type="Gene3D" id="3.30.160.60">
    <property type="entry name" value="Classic Zinc Finger"/>
    <property type="match status" value="1"/>
</dbReference>
<sequence length="292" mass="33899">MALSKSIQKAQIPLPCELCETETKIQWKCIDCNLLLCDKCKNKVHSKIKKAKDHKIITIKEVGLQGDGSGQILNFSDISCKDHSGQVCCLFCKTCDHLVCPTGVTKTHKTHELVEIEKAFRMRMEVLKNRKEKLEKQHEDWIKNKEILNALKETNKLSIDQTQKDILKQKEVWKQAGDQYATELGSEFNKQWRLKEEAIETERSKVKHFEQHLTNKLQLIDNMNLSKDVKKFFEDTKSLDDVKKMPNINLNHSQLTRFVPLKILQSYFGSIQDENHKDKIIRIEAIKGTLLN</sequence>
<dbReference type="GO" id="GO:0008270">
    <property type="term" value="F:zinc ion binding"/>
    <property type="evidence" value="ECO:0007669"/>
    <property type="project" value="UniProtKB-KW"/>
</dbReference>
<evidence type="ECO:0000256" key="1">
    <source>
        <dbReference type="PROSITE-ProRule" id="PRU00024"/>
    </source>
</evidence>
<protein>
    <recommendedName>
        <fullName evidence="3">B box-type domain-containing protein</fullName>
    </recommendedName>
</protein>
<reference evidence="4 5" key="1">
    <citation type="submission" date="2020-06" db="EMBL/GenBank/DDBJ databases">
        <authorList>
            <person name="Li R."/>
            <person name="Bekaert M."/>
        </authorList>
    </citation>
    <scope>NUCLEOTIDE SEQUENCE [LARGE SCALE GENOMIC DNA]</scope>
    <source>
        <strain evidence="5">wild</strain>
    </source>
</reference>
<organism evidence="4 5">
    <name type="scientific">Mytilus coruscus</name>
    <name type="common">Sea mussel</name>
    <dbReference type="NCBI Taxonomy" id="42192"/>
    <lineage>
        <taxon>Eukaryota</taxon>
        <taxon>Metazoa</taxon>
        <taxon>Spiralia</taxon>
        <taxon>Lophotrochozoa</taxon>
        <taxon>Mollusca</taxon>
        <taxon>Bivalvia</taxon>
        <taxon>Autobranchia</taxon>
        <taxon>Pteriomorphia</taxon>
        <taxon>Mytilida</taxon>
        <taxon>Mytiloidea</taxon>
        <taxon>Mytilidae</taxon>
        <taxon>Mytilinae</taxon>
        <taxon>Mytilus</taxon>
    </lineage>
</organism>
<dbReference type="InterPro" id="IPR047153">
    <property type="entry name" value="TRIM45/56/19-like"/>
</dbReference>
<dbReference type="InterPro" id="IPR000315">
    <property type="entry name" value="Znf_B-box"/>
</dbReference>
<gene>
    <name evidence="4" type="ORF">MCOR_51015</name>
</gene>
<dbReference type="PANTHER" id="PTHR25462">
    <property type="entry name" value="BONUS, ISOFORM C-RELATED"/>
    <property type="match status" value="1"/>
</dbReference>
<evidence type="ECO:0000259" key="3">
    <source>
        <dbReference type="PROSITE" id="PS50119"/>
    </source>
</evidence>